<proteinExistence type="predicted"/>
<comment type="caution">
    <text evidence="1">The sequence shown here is derived from an EMBL/GenBank/DDBJ whole genome shotgun (WGS) entry which is preliminary data.</text>
</comment>
<name>A0AAD6T437_9AGAR</name>
<accession>A0AAD6T437</accession>
<dbReference type="AlphaFoldDB" id="A0AAD6T437"/>
<evidence type="ECO:0000313" key="1">
    <source>
        <dbReference type="EMBL" id="KAJ7039406.1"/>
    </source>
</evidence>
<evidence type="ECO:0000313" key="2">
    <source>
        <dbReference type="Proteomes" id="UP001218188"/>
    </source>
</evidence>
<organism evidence="1 2">
    <name type="scientific">Mycena alexandri</name>
    <dbReference type="NCBI Taxonomy" id="1745969"/>
    <lineage>
        <taxon>Eukaryota</taxon>
        <taxon>Fungi</taxon>
        <taxon>Dikarya</taxon>
        <taxon>Basidiomycota</taxon>
        <taxon>Agaricomycotina</taxon>
        <taxon>Agaricomycetes</taxon>
        <taxon>Agaricomycetidae</taxon>
        <taxon>Agaricales</taxon>
        <taxon>Marasmiineae</taxon>
        <taxon>Mycenaceae</taxon>
        <taxon>Mycena</taxon>
    </lineage>
</organism>
<protein>
    <submittedName>
        <fullName evidence="1">Uncharacterized protein</fullName>
    </submittedName>
</protein>
<dbReference type="EMBL" id="JARJCM010000027">
    <property type="protein sequence ID" value="KAJ7039406.1"/>
    <property type="molecule type" value="Genomic_DNA"/>
</dbReference>
<keyword evidence="2" id="KW-1185">Reference proteome</keyword>
<sequence>MAPLTSLVPLFDFVGQIILGGFAADAIVHAIASSKGLRFDASSCASLLRCMPLVKFVGHSDSNTQRGSAADRLCGTKRKRTTQRYLDENKPNKFNPIDTLGSHFPTESNLHRETIFIDLRLFSSSRLNGGTSFPSSSIPTSYPPRHWHPIYRRHYWGSPLGLGFKFQNQVVAPNAGLVPQPHNVQCDGLRAPSSSLRCRRKQFSNVAASWRLVMNARDSPLPAVTTDLVKNIRGGSEKGPMPVFVWAAG</sequence>
<gene>
    <name evidence="1" type="ORF">C8F04DRAFT_1231560</name>
</gene>
<dbReference type="Proteomes" id="UP001218188">
    <property type="component" value="Unassembled WGS sequence"/>
</dbReference>
<reference evidence="1" key="1">
    <citation type="submission" date="2023-03" db="EMBL/GenBank/DDBJ databases">
        <title>Massive genome expansion in bonnet fungi (Mycena s.s.) driven by repeated elements and novel gene families across ecological guilds.</title>
        <authorList>
            <consortium name="Lawrence Berkeley National Laboratory"/>
            <person name="Harder C.B."/>
            <person name="Miyauchi S."/>
            <person name="Viragh M."/>
            <person name="Kuo A."/>
            <person name="Thoen E."/>
            <person name="Andreopoulos B."/>
            <person name="Lu D."/>
            <person name="Skrede I."/>
            <person name="Drula E."/>
            <person name="Henrissat B."/>
            <person name="Morin E."/>
            <person name="Kohler A."/>
            <person name="Barry K."/>
            <person name="LaButti K."/>
            <person name="Morin E."/>
            <person name="Salamov A."/>
            <person name="Lipzen A."/>
            <person name="Mereny Z."/>
            <person name="Hegedus B."/>
            <person name="Baldrian P."/>
            <person name="Stursova M."/>
            <person name="Weitz H."/>
            <person name="Taylor A."/>
            <person name="Grigoriev I.V."/>
            <person name="Nagy L.G."/>
            <person name="Martin F."/>
            <person name="Kauserud H."/>
        </authorList>
    </citation>
    <scope>NUCLEOTIDE SEQUENCE</scope>
    <source>
        <strain evidence="1">CBHHK200</strain>
    </source>
</reference>